<dbReference type="Pfam" id="PF08021">
    <property type="entry name" value="FAD_binding_9"/>
    <property type="match status" value="1"/>
</dbReference>
<dbReference type="InterPro" id="IPR017938">
    <property type="entry name" value="Riboflavin_synthase-like_b-brl"/>
</dbReference>
<reference evidence="3" key="1">
    <citation type="journal article" date="2019" name="Int. J. Syst. Evol. Microbiol.">
        <title>The Global Catalogue of Microorganisms (GCM) 10K type strain sequencing project: providing services to taxonomists for standard genome sequencing and annotation.</title>
        <authorList>
            <consortium name="The Broad Institute Genomics Platform"/>
            <consortium name="The Broad Institute Genome Sequencing Center for Infectious Disease"/>
            <person name="Wu L."/>
            <person name="Ma J."/>
        </authorList>
    </citation>
    <scope>NUCLEOTIDE SEQUENCE [LARGE SCALE GENOMIC DNA]</scope>
    <source>
        <strain evidence="3">JCM 13249</strain>
    </source>
</reference>
<accession>A0ABN2JWP4</accession>
<proteinExistence type="predicted"/>
<dbReference type="Proteomes" id="UP001500655">
    <property type="component" value="Unassembled WGS sequence"/>
</dbReference>
<dbReference type="Pfam" id="PF04954">
    <property type="entry name" value="SIP"/>
    <property type="match status" value="1"/>
</dbReference>
<comment type="caution">
    <text evidence="2">The sequence shown here is derived from an EMBL/GenBank/DDBJ whole genome shotgun (WGS) entry which is preliminary data.</text>
</comment>
<organism evidence="2 3">
    <name type="scientific">Luedemannella helvata</name>
    <dbReference type="NCBI Taxonomy" id="349315"/>
    <lineage>
        <taxon>Bacteria</taxon>
        <taxon>Bacillati</taxon>
        <taxon>Actinomycetota</taxon>
        <taxon>Actinomycetes</taxon>
        <taxon>Micromonosporales</taxon>
        <taxon>Micromonosporaceae</taxon>
        <taxon>Luedemannella</taxon>
    </lineage>
</organism>
<dbReference type="InterPro" id="IPR013113">
    <property type="entry name" value="SIP_FAD-bd"/>
</dbReference>
<name>A0ABN2JWP4_9ACTN</name>
<dbReference type="PANTHER" id="PTHR30157">
    <property type="entry name" value="FERRIC REDUCTASE, NADPH-DEPENDENT"/>
    <property type="match status" value="1"/>
</dbReference>
<dbReference type="CDD" id="cd06193">
    <property type="entry name" value="siderophore_interacting"/>
    <property type="match status" value="1"/>
</dbReference>
<dbReference type="PANTHER" id="PTHR30157:SF0">
    <property type="entry name" value="NADPH-DEPENDENT FERRIC-CHELATE REDUCTASE"/>
    <property type="match status" value="1"/>
</dbReference>
<dbReference type="InterPro" id="IPR039261">
    <property type="entry name" value="FNR_nucleotide-bd"/>
</dbReference>
<sequence length="305" mass="32652">MTQSWRFFVVRVARMTRLSPTFVRATFTGPDLDQLADNGFDQRIKLVIPLPGADIADMPMGPDWFAQWRALPDERRLPIRTYTVRAVRPAARELDVDLALHGEIGPASRWALSARPGDSVAIIGPNAEYDGEHGGLEFSRKVGTADLSSASVLLAGDETAVPAVLSIVERLPHGVSGTALLEVPHPDDALPVAAPPGLTVTWLARGERPHGELLVPAVTAAAARLAPALAGVGAGGPADLAVVDPDLDHDILWEVPGEPTGRLYGWIAGESGVVMSLRRQLLADGVFTRETAAFMGYWRRGRSES</sequence>
<evidence type="ECO:0000313" key="2">
    <source>
        <dbReference type="EMBL" id="GAA1740946.1"/>
    </source>
</evidence>
<keyword evidence="3" id="KW-1185">Reference proteome</keyword>
<protein>
    <recommendedName>
        <fullName evidence="1">FAD-binding FR-type domain-containing protein</fullName>
    </recommendedName>
</protein>
<dbReference type="PROSITE" id="PS51384">
    <property type="entry name" value="FAD_FR"/>
    <property type="match status" value="1"/>
</dbReference>
<gene>
    <name evidence="2" type="ORF">GCM10009681_09640</name>
</gene>
<dbReference type="EMBL" id="BAAALS010000003">
    <property type="protein sequence ID" value="GAA1740946.1"/>
    <property type="molecule type" value="Genomic_DNA"/>
</dbReference>
<dbReference type="InterPro" id="IPR039374">
    <property type="entry name" value="SIP_fam"/>
</dbReference>
<dbReference type="InterPro" id="IPR007037">
    <property type="entry name" value="SIP_rossman_dom"/>
</dbReference>
<dbReference type="Gene3D" id="2.40.30.10">
    <property type="entry name" value="Translation factors"/>
    <property type="match status" value="1"/>
</dbReference>
<dbReference type="InterPro" id="IPR017927">
    <property type="entry name" value="FAD-bd_FR_type"/>
</dbReference>
<feature type="domain" description="FAD-binding FR-type" evidence="1">
    <location>
        <begin position="5"/>
        <end position="132"/>
    </location>
</feature>
<dbReference type="SUPFAM" id="SSF63380">
    <property type="entry name" value="Riboflavin synthase domain-like"/>
    <property type="match status" value="1"/>
</dbReference>
<dbReference type="Gene3D" id="3.40.50.80">
    <property type="entry name" value="Nucleotide-binding domain of ferredoxin-NADP reductase (FNR) module"/>
    <property type="match status" value="1"/>
</dbReference>
<evidence type="ECO:0000313" key="3">
    <source>
        <dbReference type="Proteomes" id="UP001500655"/>
    </source>
</evidence>
<evidence type="ECO:0000259" key="1">
    <source>
        <dbReference type="PROSITE" id="PS51384"/>
    </source>
</evidence>